<dbReference type="GO" id="GO:0001755">
    <property type="term" value="P:neural crest cell migration"/>
    <property type="evidence" value="ECO:0007669"/>
    <property type="project" value="TreeGrafter"/>
</dbReference>
<dbReference type="PROSITE" id="PS50835">
    <property type="entry name" value="IG_LIKE"/>
    <property type="match status" value="1"/>
</dbReference>
<feature type="transmembrane region" description="Helical" evidence="8">
    <location>
        <begin position="404"/>
        <end position="426"/>
    </location>
</feature>
<dbReference type="PANTHER" id="PTHR11036:SF145">
    <property type="entry name" value="SEMAPHORIN-4A ISOFORM X1-RELATED"/>
    <property type="match status" value="1"/>
</dbReference>
<dbReference type="Pfam" id="PF01403">
    <property type="entry name" value="Sema"/>
    <property type="match status" value="1"/>
</dbReference>
<dbReference type="GO" id="GO:0045499">
    <property type="term" value="F:chemorepellent activity"/>
    <property type="evidence" value="ECO:0007669"/>
    <property type="project" value="TreeGrafter"/>
</dbReference>
<evidence type="ECO:0008006" key="13">
    <source>
        <dbReference type="Google" id="ProtNLM"/>
    </source>
</evidence>
<dbReference type="InterPro" id="IPR001627">
    <property type="entry name" value="Semap_dom"/>
</dbReference>
<comment type="caution">
    <text evidence="6">Lacks conserved residue(s) required for the propagation of feature annotation.</text>
</comment>
<evidence type="ECO:0000256" key="6">
    <source>
        <dbReference type="PROSITE-ProRule" id="PRU00352"/>
    </source>
</evidence>
<keyword evidence="8" id="KW-1133">Transmembrane helix</keyword>
<dbReference type="GO" id="GO:0071526">
    <property type="term" value="P:semaphorin-plexin signaling pathway"/>
    <property type="evidence" value="ECO:0007669"/>
    <property type="project" value="TreeGrafter"/>
</dbReference>
<evidence type="ECO:0000256" key="5">
    <source>
        <dbReference type="ARBA" id="ARBA00023180"/>
    </source>
</evidence>
<dbReference type="Gene3D" id="2.130.10.10">
    <property type="entry name" value="YVTN repeat-like/Quinoprotein amine dehydrogenase"/>
    <property type="match status" value="1"/>
</dbReference>
<organism evidence="11 12">
    <name type="scientific">Perca fluviatilis</name>
    <name type="common">European perch</name>
    <dbReference type="NCBI Taxonomy" id="8168"/>
    <lineage>
        <taxon>Eukaryota</taxon>
        <taxon>Metazoa</taxon>
        <taxon>Chordata</taxon>
        <taxon>Craniata</taxon>
        <taxon>Vertebrata</taxon>
        <taxon>Euteleostomi</taxon>
        <taxon>Actinopterygii</taxon>
        <taxon>Neopterygii</taxon>
        <taxon>Teleostei</taxon>
        <taxon>Neoteleostei</taxon>
        <taxon>Acanthomorphata</taxon>
        <taxon>Eupercaria</taxon>
        <taxon>Perciformes</taxon>
        <taxon>Percoidei</taxon>
        <taxon>Percidae</taxon>
        <taxon>Percinae</taxon>
        <taxon>Perca</taxon>
    </lineage>
</organism>
<keyword evidence="3 8" id="KW-0472">Membrane</keyword>
<comment type="subcellular location">
    <subcellularLocation>
        <location evidence="1">Membrane</location>
    </subcellularLocation>
</comment>
<protein>
    <recommendedName>
        <fullName evidence="13">Sema domain-containing protein</fullName>
    </recommendedName>
</protein>
<dbReference type="SMART" id="SM00423">
    <property type="entry name" value="PSI"/>
    <property type="match status" value="1"/>
</dbReference>
<dbReference type="Proteomes" id="UP000465112">
    <property type="component" value="Chromosome 7"/>
</dbReference>
<dbReference type="InterPro" id="IPR036352">
    <property type="entry name" value="Semap_dom_sf"/>
</dbReference>
<dbReference type="Gene3D" id="2.60.40.10">
    <property type="entry name" value="Immunoglobulins"/>
    <property type="match status" value="1"/>
</dbReference>
<keyword evidence="12" id="KW-1185">Reference proteome</keyword>
<keyword evidence="5" id="KW-0325">Glycoprotein</keyword>
<dbReference type="EMBL" id="VHII01000007">
    <property type="protein sequence ID" value="KAF1388556.1"/>
    <property type="molecule type" value="Genomic_DNA"/>
</dbReference>
<dbReference type="Gene3D" id="3.30.1680.10">
    <property type="entry name" value="ligand-binding face of the semaphorins, domain 2"/>
    <property type="match status" value="1"/>
</dbReference>
<evidence type="ECO:0000313" key="11">
    <source>
        <dbReference type="EMBL" id="KAF1388556.1"/>
    </source>
</evidence>
<feature type="domain" description="Sema" evidence="10">
    <location>
        <begin position="1"/>
        <end position="140"/>
    </location>
</feature>
<comment type="similarity">
    <text evidence="2">Belongs to the semaphorin family.</text>
</comment>
<keyword evidence="4" id="KW-1015">Disulfide bond</keyword>
<sequence length="471" mass="51126">MNFDFQNQQWSTVLGKHPYLGQCGLDKASDSELEQVKKSFMTSGKVKPVGGGPVVVSSGQQYSHVAALRTQAANGNPYTVLFLLTESGFLHKVVLLARGAHVVEEIQVFSQPQLVKSIVLSSSKGVVYVGTSEGVTAVPVARCSGYRTCSQCVLARDPLCGWSRSAGVCTALDAQQHDMAQDLEDGNVEKQCPGQTRNSLLPATEVRVRLNEAVRLQCRKPSNMAALTWTSSRSDSMPDKLFIRSADGSLSFLAAAETFGTYRCEAEEGGYRETVASYEVQDIAPPQIASPRSFSPFPKDDHETDSEDEPLEEIFFPTEEPKTSTTKPSGEPEDSGMKDKGVPGTTDWSDVYPTDLRDEIVVADKADSGLKNEIKVTPERDARLGVEPADERLRVREKSFYSELVVVSLLLAACVCVLILAGIHVWRQRKTGLKKISLVGSEDGGKTNQSMETVPSLSSPEDAGGPEVKVE</sequence>
<evidence type="ECO:0000256" key="3">
    <source>
        <dbReference type="ARBA" id="ARBA00023136"/>
    </source>
</evidence>
<dbReference type="GO" id="GO:0030335">
    <property type="term" value="P:positive regulation of cell migration"/>
    <property type="evidence" value="ECO:0007669"/>
    <property type="project" value="TreeGrafter"/>
</dbReference>
<feature type="domain" description="Ig-like" evidence="9">
    <location>
        <begin position="193"/>
        <end position="281"/>
    </location>
</feature>
<feature type="compositionally biased region" description="Acidic residues" evidence="7">
    <location>
        <begin position="303"/>
        <end position="312"/>
    </location>
</feature>
<evidence type="ECO:0000256" key="2">
    <source>
        <dbReference type="ARBA" id="ARBA00009492"/>
    </source>
</evidence>
<dbReference type="InterPro" id="IPR013783">
    <property type="entry name" value="Ig-like_fold"/>
</dbReference>
<feature type="region of interest" description="Disordered" evidence="7">
    <location>
        <begin position="439"/>
        <end position="471"/>
    </location>
</feature>
<dbReference type="OrthoDB" id="8956375at2759"/>
<evidence type="ECO:0000256" key="7">
    <source>
        <dbReference type="SAM" id="MobiDB-lite"/>
    </source>
</evidence>
<comment type="caution">
    <text evidence="11">The sequence shown here is derived from an EMBL/GenBank/DDBJ whole genome shotgun (WGS) entry which is preliminary data.</text>
</comment>
<name>A0A6A5F236_PERFL</name>
<reference evidence="11 12" key="1">
    <citation type="submission" date="2019-06" db="EMBL/GenBank/DDBJ databases">
        <title>A chromosome-scale genome assembly of the European perch, Perca fluviatilis.</title>
        <authorList>
            <person name="Roques C."/>
            <person name="Zahm M."/>
            <person name="Cabau C."/>
            <person name="Klopp C."/>
            <person name="Bouchez O."/>
            <person name="Donnadieu C."/>
            <person name="Kuhl H."/>
            <person name="Gislard M."/>
            <person name="Guendouz S."/>
            <person name="Journot L."/>
            <person name="Haffray P."/>
            <person name="Bestin A."/>
            <person name="Morvezen R."/>
            <person name="Feron R."/>
            <person name="Wen M."/>
            <person name="Jouanno E."/>
            <person name="Herpin A."/>
            <person name="Schartl M."/>
            <person name="Postlethwait J."/>
            <person name="Schaerlinger B."/>
            <person name="Chardard D."/>
            <person name="Lecocq T."/>
            <person name="Poncet C."/>
            <person name="Jaffrelo L."/>
            <person name="Lampietro C."/>
            <person name="Guiguen Y."/>
        </authorList>
    </citation>
    <scope>NUCLEOTIDE SEQUENCE [LARGE SCALE GENOMIC DNA]</scope>
    <source>
        <tissue evidence="11">Blood</tissue>
    </source>
</reference>
<dbReference type="PROSITE" id="PS51004">
    <property type="entry name" value="SEMA"/>
    <property type="match status" value="1"/>
</dbReference>
<dbReference type="SUPFAM" id="SSF101912">
    <property type="entry name" value="Sema domain"/>
    <property type="match status" value="1"/>
</dbReference>
<dbReference type="GO" id="GO:0005886">
    <property type="term" value="C:plasma membrane"/>
    <property type="evidence" value="ECO:0007669"/>
    <property type="project" value="TreeGrafter"/>
</dbReference>
<evidence type="ECO:0000259" key="10">
    <source>
        <dbReference type="PROSITE" id="PS51004"/>
    </source>
</evidence>
<dbReference type="GO" id="GO:0007411">
    <property type="term" value="P:axon guidance"/>
    <property type="evidence" value="ECO:0007669"/>
    <property type="project" value="TreeGrafter"/>
</dbReference>
<feature type="compositionally biased region" description="Low complexity" evidence="7">
    <location>
        <begin position="315"/>
        <end position="329"/>
    </location>
</feature>
<proteinExistence type="inferred from homology"/>
<evidence type="ECO:0000256" key="4">
    <source>
        <dbReference type="ARBA" id="ARBA00023157"/>
    </source>
</evidence>
<dbReference type="AlphaFoldDB" id="A0A6A5F236"/>
<evidence type="ECO:0000256" key="8">
    <source>
        <dbReference type="SAM" id="Phobius"/>
    </source>
</evidence>
<dbReference type="InterPro" id="IPR016201">
    <property type="entry name" value="PSI"/>
</dbReference>
<gene>
    <name evidence="11" type="ORF">PFLUV_G00091500</name>
</gene>
<feature type="region of interest" description="Disordered" evidence="7">
    <location>
        <begin position="282"/>
        <end position="349"/>
    </location>
</feature>
<evidence type="ECO:0000313" key="12">
    <source>
        <dbReference type="Proteomes" id="UP000465112"/>
    </source>
</evidence>
<dbReference type="InterPro" id="IPR002165">
    <property type="entry name" value="Plexin_repeat"/>
</dbReference>
<dbReference type="GO" id="GO:0030215">
    <property type="term" value="F:semaphorin receptor binding"/>
    <property type="evidence" value="ECO:0007669"/>
    <property type="project" value="InterPro"/>
</dbReference>
<dbReference type="Pfam" id="PF01437">
    <property type="entry name" value="PSI"/>
    <property type="match status" value="1"/>
</dbReference>
<accession>A0A6A5F236</accession>
<dbReference type="InterPro" id="IPR007110">
    <property type="entry name" value="Ig-like_dom"/>
</dbReference>
<evidence type="ECO:0000256" key="1">
    <source>
        <dbReference type="ARBA" id="ARBA00004370"/>
    </source>
</evidence>
<dbReference type="InterPro" id="IPR015943">
    <property type="entry name" value="WD40/YVTN_repeat-like_dom_sf"/>
</dbReference>
<dbReference type="InterPro" id="IPR027231">
    <property type="entry name" value="Semaphorin"/>
</dbReference>
<dbReference type="SUPFAM" id="SSF103575">
    <property type="entry name" value="Plexin repeat"/>
    <property type="match status" value="1"/>
</dbReference>
<keyword evidence="8" id="KW-0812">Transmembrane</keyword>
<dbReference type="PANTHER" id="PTHR11036">
    <property type="entry name" value="SEMAPHORIN"/>
    <property type="match status" value="1"/>
</dbReference>
<evidence type="ECO:0000259" key="9">
    <source>
        <dbReference type="PROSITE" id="PS50835"/>
    </source>
</evidence>
<feature type="compositionally biased region" description="Polar residues" evidence="7">
    <location>
        <begin position="446"/>
        <end position="459"/>
    </location>
</feature>